<evidence type="ECO:0000256" key="2">
    <source>
        <dbReference type="ARBA" id="ARBA00022946"/>
    </source>
</evidence>
<evidence type="ECO:0000256" key="3">
    <source>
        <dbReference type="ARBA" id="ARBA00022980"/>
    </source>
</evidence>
<dbReference type="GO" id="GO:0003735">
    <property type="term" value="F:structural constituent of ribosome"/>
    <property type="evidence" value="ECO:0007669"/>
    <property type="project" value="TreeGrafter"/>
</dbReference>
<dbReference type="OrthoDB" id="10252718at2759"/>
<evidence type="ECO:0000256" key="7">
    <source>
        <dbReference type="ARBA" id="ARBA00035179"/>
    </source>
</evidence>
<comment type="subcellular location">
    <subcellularLocation>
        <location evidence="1">Mitochondrion</location>
    </subcellularLocation>
</comment>
<dbReference type="STRING" id="578462.A0A0L0S297"/>
<dbReference type="AlphaFoldDB" id="A0A0L0S297"/>
<proteinExistence type="inferred from homology"/>
<keyword evidence="2" id="KW-0809">Transit peptide</keyword>
<protein>
    <recommendedName>
        <fullName evidence="7">Large ribosomal subunit protein mL54</fullName>
    </recommendedName>
</protein>
<organism evidence="8 9">
    <name type="scientific">Allomyces macrogynus (strain ATCC 38327)</name>
    <name type="common">Allomyces javanicus var. macrogynus</name>
    <dbReference type="NCBI Taxonomy" id="578462"/>
    <lineage>
        <taxon>Eukaryota</taxon>
        <taxon>Fungi</taxon>
        <taxon>Fungi incertae sedis</taxon>
        <taxon>Blastocladiomycota</taxon>
        <taxon>Blastocladiomycetes</taxon>
        <taxon>Blastocladiales</taxon>
        <taxon>Blastocladiaceae</taxon>
        <taxon>Allomyces</taxon>
    </lineage>
</organism>
<dbReference type="Pfam" id="PF08561">
    <property type="entry name" value="Ribosomal_L37"/>
    <property type="match status" value="1"/>
</dbReference>
<gene>
    <name evidence="8" type="ORF">AMAG_02461</name>
</gene>
<evidence type="ECO:0000256" key="4">
    <source>
        <dbReference type="ARBA" id="ARBA00023128"/>
    </source>
</evidence>
<reference evidence="9" key="2">
    <citation type="submission" date="2009-11" db="EMBL/GenBank/DDBJ databases">
        <title>The Genome Sequence of Allomyces macrogynus strain ATCC 38327.</title>
        <authorList>
            <consortium name="The Broad Institute Genome Sequencing Platform"/>
            <person name="Russ C."/>
            <person name="Cuomo C."/>
            <person name="Shea T."/>
            <person name="Young S.K."/>
            <person name="Zeng Q."/>
            <person name="Koehrsen M."/>
            <person name="Haas B."/>
            <person name="Borodovsky M."/>
            <person name="Guigo R."/>
            <person name="Alvarado L."/>
            <person name="Berlin A."/>
            <person name="Borenstein D."/>
            <person name="Chen Z."/>
            <person name="Engels R."/>
            <person name="Freedman E."/>
            <person name="Gellesch M."/>
            <person name="Goldberg J."/>
            <person name="Griggs A."/>
            <person name="Gujja S."/>
            <person name="Heiman D."/>
            <person name="Hepburn T."/>
            <person name="Howarth C."/>
            <person name="Jen D."/>
            <person name="Larson L."/>
            <person name="Lewis B."/>
            <person name="Mehta T."/>
            <person name="Park D."/>
            <person name="Pearson M."/>
            <person name="Roberts A."/>
            <person name="Saif S."/>
            <person name="Shenoy N."/>
            <person name="Sisk P."/>
            <person name="Stolte C."/>
            <person name="Sykes S."/>
            <person name="Walk T."/>
            <person name="White J."/>
            <person name="Yandava C."/>
            <person name="Burger G."/>
            <person name="Gray M.W."/>
            <person name="Holland P.W.H."/>
            <person name="King N."/>
            <person name="Lang F.B.F."/>
            <person name="Roger A.J."/>
            <person name="Ruiz-Trillo I."/>
            <person name="Lander E."/>
            <person name="Nusbaum C."/>
        </authorList>
    </citation>
    <scope>NUCLEOTIDE SEQUENCE [LARGE SCALE GENOMIC DNA]</scope>
    <source>
        <strain evidence="9">ATCC 38327</strain>
    </source>
</reference>
<accession>A0A0L0S297</accession>
<keyword evidence="5" id="KW-0687">Ribonucleoprotein</keyword>
<keyword evidence="4" id="KW-0496">Mitochondrion</keyword>
<dbReference type="Proteomes" id="UP000054350">
    <property type="component" value="Unassembled WGS sequence"/>
</dbReference>
<dbReference type="InterPro" id="IPR013870">
    <property type="entry name" value="Ribosomal_mL54"/>
</dbReference>
<dbReference type="EMBL" id="GG745330">
    <property type="protein sequence ID" value="KNE56678.1"/>
    <property type="molecule type" value="Genomic_DNA"/>
</dbReference>
<keyword evidence="3" id="KW-0689">Ribosomal protein</keyword>
<dbReference type="OMA" id="DSEYPMW"/>
<name>A0A0L0S297_ALLM3</name>
<sequence length="104" mass="11692">MLALSAASRALRARTIAQIPVCARAYNGPATPSIIPEGTPIKGINYMQGGQDPVALRDDEYPEWLWTVGRAPQKEFVGVQRRSTKYLKFRRTEAIKLKNFMKGR</sequence>
<evidence type="ECO:0000256" key="6">
    <source>
        <dbReference type="ARBA" id="ARBA00033752"/>
    </source>
</evidence>
<keyword evidence="9" id="KW-1185">Reference proteome</keyword>
<evidence type="ECO:0000313" key="8">
    <source>
        <dbReference type="EMBL" id="KNE56678.1"/>
    </source>
</evidence>
<evidence type="ECO:0000313" key="9">
    <source>
        <dbReference type="Proteomes" id="UP000054350"/>
    </source>
</evidence>
<dbReference type="PANTHER" id="PTHR28595:SF1">
    <property type="entry name" value="LARGE RIBOSOMAL SUBUNIT PROTEIN ML54"/>
    <property type="match status" value="1"/>
</dbReference>
<dbReference type="PANTHER" id="PTHR28595">
    <property type="entry name" value="39S RIBOSOMAL PROTEIN L54, MITOCHONDRIAL"/>
    <property type="match status" value="1"/>
</dbReference>
<comment type="similarity">
    <text evidence="6">Belongs to the mitochondrion-specific ribosomal protein mL54 family.</text>
</comment>
<evidence type="ECO:0000256" key="5">
    <source>
        <dbReference type="ARBA" id="ARBA00023274"/>
    </source>
</evidence>
<dbReference type="VEuPathDB" id="FungiDB:AMAG_02461"/>
<evidence type="ECO:0000256" key="1">
    <source>
        <dbReference type="ARBA" id="ARBA00004173"/>
    </source>
</evidence>
<reference evidence="8 9" key="1">
    <citation type="submission" date="2009-11" db="EMBL/GenBank/DDBJ databases">
        <title>Annotation of Allomyces macrogynus ATCC 38327.</title>
        <authorList>
            <consortium name="The Broad Institute Genome Sequencing Platform"/>
            <person name="Russ C."/>
            <person name="Cuomo C."/>
            <person name="Burger G."/>
            <person name="Gray M.W."/>
            <person name="Holland P.W.H."/>
            <person name="King N."/>
            <person name="Lang F.B.F."/>
            <person name="Roger A.J."/>
            <person name="Ruiz-Trillo I."/>
            <person name="Young S.K."/>
            <person name="Zeng Q."/>
            <person name="Gargeya S."/>
            <person name="Fitzgerald M."/>
            <person name="Haas B."/>
            <person name="Abouelleil A."/>
            <person name="Alvarado L."/>
            <person name="Arachchi H.M."/>
            <person name="Berlin A."/>
            <person name="Chapman S.B."/>
            <person name="Gearin G."/>
            <person name="Goldberg J."/>
            <person name="Griggs A."/>
            <person name="Gujja S."/>
            <person name="Hansen M."/>
            <person name="Heiman D."/>
            <person name="Howarth C."/>
            <person name="Larimer J."/>
            <person name="Lui A."/>
            <person name="MacDonald P.J.P."/>
            <person name="McCowen C."/>
            <person name="Montmayeur A."/>
            <person name="Murphy C."/>
            <person name="Neiman D."/>
            <person name="Pearson M."/>
            <person name="Priest M."/>
            <person name="Roberts A."/>
            <person name="Saif S."/>
            <person name="Shea T."/>
            <person name="Sisk P."/>
            <person name="Stolte C."/>
            <person name="Sykes S."/>
            <person name="Wortman J."/>
            <person name="Nusbaum C."/>
            <person name="Birren B."/>
        </authorList>
    </citation>
    <scope>NUCLEOTIDE SEQUENCE [LARGE SCALE GENOMIC DNA]</scope>
    <source>
        <strain evidence="8 9">ATCC 38327</strain>
    </source>
</reference>
<dbReference type="GO" id="GO:0005762">
    <property type="term" value="C:mitochondrial large ribosomal subunit"/>
    <property type="evidence" value="ECO:0007669"/>
    <property type="project" value="TreeGrafter"/>
</dbReference>